<dbReference type="SMART" id="SM00490">
    <property type="entry name" value="HELICc"/>
    <property type="match status" value="1"/>
</dbReference>
<dbReference type="PROSITE" id="PS51192">
    <property type="entry name" value="HELICASE_ATP_BIND_1"/>
    <property type="match status" value="1"/>
</dbReference>
<dbReference type="GO" id="GO:0006310">
    <property type="term" value="P:DNA recombination"/>
    <property type="evidence" value="ECO:0007669"/>
    <property type="project" value="TreeGrafter"/>
</dbReference>
<dbReference type="Pfam" id="PF00271">
    <property type="entry name" value="Helicase_C"/>
    <property type="match status" value="1"/>
</dbReference>
<dbReference type="GO" id="GO:0005524">
    <property type="term" value="F:ATP binding"/>
    <property type="evidence" value="ECO:0007669"/>
    <property type="project" value="UniProtKB-KW"/>
</dbReference>
<evidence type="ECO:0000256" key="1">
    <source>
        <dbReference type="ARBA" id="ARBA00022741"/>
    </source>
</evidence>
<protein>
    <submittedName>
        <fullName evidence="6">Competence protein ComFA</fullName>
    </submittedName>
</protein>
<feature type="domain" description="Helicase C-terminal" evidence="5">
    <location>
        <begin position="347"/>
        <end position="494"/>
    </location>
</feature>
<dbReference type="SMART" id="SM00487">
    <property type="entry name" value="DEXDc"/>
    <property type="match status" value="1"/>
</dbReference>
<evidence type="ECO:0000259" key="4">
    <source>
        <dbReference type="PROSITE" id="PS51192"/>
    </source>
</evidence>
<dbReference type="GO" id="GO:0006270">
    <property type="term" value="P:DNA replication initiation"/>
    <property type="evidence" value="ECO:0007669"/>
    <property type="project" value="TreeGrafter"/>
</dbReference>
<dbReference type="AlphaFoldDB" id="A0A366ECD0"/>
<evidence type="ECO:0000313" key="6">
    <source>
        <dbReference type="EMBL" id="RBP00044.1"/>
    </source>
</evidence>
<keyword evidence="1" id="KW-0547">Nucleotide-binding</keyword>
<dbReference type="PANTHER" id="PTHR30580:SF1">
    <property type="entry name" value="COMF OPERON PROTEIN 1"/>
    <property type="match status" value="1"/>
</dbReference>
<dbReference type="InterPro" id="IPR006935">
    <property type="entry name" value="Helicase/UvrB_N"/>
</dbReference>
<gene>
    <name evidence="6" type="ORF">DET59_12816</name>
</gene>
<dbReference type="Pfam" id="PF04851">
    <property type="entry name" value="ResIII"/>
    <property type="match status" value="1"/>
</dbReference>
<dbReference type="InterPro" id="IPR027417">
    <property type="entry name" value="P-loop_NTPase"/>
</dbReference>
<dbReference type="CDD" id="cd17925">
    <property type="entry name" value="DEXDc_ComFA"/>
    <property type="match status" value="1"/>
</dbReference>
<proteinExistence type="predicted"/>
<feature type="domain" description="Helicase ATP-binding" evidence="4">
    <location>
        <begin position="162"/>
        <end position="314"/>
    </location>
</feature>
<name>A0A366ECD0_9BACI</name>
<dbReference type="FunFam" id="3.40.50.300:FF:001736">
    <property type="entry name" value="COMF operon protein 1"/>
    <property type="match status" value="1"/>
</dbReference>
<dbReference type="InterPro" id="IPR001650">
    <property type="entry name" value="Helicase_C-like"/>
</dbReference>
<dbReference type="InterPro" id="IPR014001">
    <property type="entry name" value="Helicase_ATP-bd"/>
</dbReference>
<dbReference type="PANTHER" id="PTHR30580">
    <property type="entry name" value="PRIMOSOMAL PROTEIN N"/>
    <property type="match status" value="1"/>
</dbReference>
<dbReference type="GO" id="GO:0043138">
    <property type="term" value="F:3'-5' DNA helicase activity"/>
    <property type="evidence" value="ECO:0007669"/>
    <property type="project" value="TreeGrafter"/>
</dbReference>
<reference evidence="6 7" key="1">
    <citation type="submission" date="2018-06" db="EMBL/GenBank/DDBJ databases">
        <title>Freshwater and sediment microbial communities from various areas in North America, analyzing microbe dynamics in response to fracking.</title>
        <authorList>
            <person name="Lamendella R."/>
        </authorList>
    </citation>
    <scope>NUCLEOTIDE SEQUENCE [LARGE SCALE GENOMIC DNA]</scope>
    <source>
        <strain evidence="6 7">97B</strain>
    </source>
</reference>
<dbReference type="RefSeq" id="WP_258549748.1">
    <property type="nucleotide sequence ID" value="NZ_QNRJ01000028.1"/>
</dbReference>
<sequence>MRFAFVDNRLIPESLLKENPILHRISDIFSISPQPLNETFTYSSELQSFLSGRSLLLDEIPTSIEVVHEHYLNGYVSYQKGVEERLCNRCGNNSPHLFASFSCSRCHKTCTYCRNCIMMGRVSECTPLLKWHGPEPVPESPPTFQWLGSLSVAQKEASNRMVSAVNTSKDLLVWAVCGAGKTEVLFEGIHKALQQNKRVCIAAPRTDVILELSPRLKKVFPDTTIITLYGGSEERNTYGQLVLSTTHQLYRFKDAFDVMIIDEVDAFPYSYDDSLQWAVEKARKPDSSIIYLTATPDRKTQKQCAKGNRTFIQIPARFHRHPIPLPRFVWCGLWKKSLKKNRIPHPLKKWTISKLEQSKQSLIFFPTVELMEKALPLFQEMNPLIESVHAEDPQRKEKVMRMRNNEIPILLTTTILERGVTISNIDVAVLGSEEKIFTESALVQIAGRVGRSADFPKGDIVYFHYGRTGEMIKALLHIDGMNKEARKRGLIDGK</sequence>
<evidence type="ECO:0000256" key="2">
    <source>
        <dbReference type="ARBA" id="ARBA00022840"/>
    </source>
</evidence>
<evidence type="ECO:0000259" key="5">
    <source>
        <dbReference type="PROSITE" id="PS51194"/>
    </source>
</evidence>
<dbReference type="Proteomes" id="UP000252118">
    <property type="component" value="Unassembled WGS sequence"/>
</dbReference>
<evidence type="ECO:0000313" key="7">
    <source>
        <dbReference type="Proteomes" id="UP000252118"/>
    </source>
</evidence>
<organism evidence="6 7">
    <name type="scientific">Rossellomorea aquimaris</name>
    <dbReference type="NCBI Taxonomy" id="189382"/>
    <lineage>
        <taxon>Bacteria</taxon>
        <taxon>Bacillati</taxon>
        <taxon>Bacillota</taxon>
        <taxon>Bacilli</taxon>
        <taxon>Bacillales</taxon>
        <taxon>Bacillaceae</taxon>
        <taxon>Rossellomorea</taxon>
    </lineage>
</organism>
<dbReference type="GO" id="GO:0016787">
    <property type="term" value="F:hydrolase activity"/>
    <property type="evidence" value="ECO:0007669"/>
    <property type="project" value="InterPro"/>
</dbReference>
<comment type="caution">
    <text evidence="6">The sequence shown here is derived from an EMBL/GenBank/DDBJ whole genome shotgun (WGS) entry which is preliminary data.</text>
</comment>
<accession>A0A366ECD0</accession>
<evidence type="ECO:0000256" key="3">
    <source>
        <dbReference type="ARBA" id="ARBA00023125"/>
    </source>
</evidence>
<dbReference type="EMBL" id="QNRJ01000028">
    <property type="protein sequence ID" value="RBP00044.1"/>
    <property type="molecule type" value="Genomic_DNA"/>
</dbReference>
<dbReference type="GO" id="GO:0003677">
    <property type="term" value="F:DNA binding"/>
    <property type="evidence" value="ECO:0007669"/>
    <property type="project" value="UniProtKB-KW"/>
</dbReference>
<keyword evidence="2" id="KW-0067">ATP-binding</keyword>
<dbReference type="SUPFAM" id="SSF52540">
    <property type="entry name" value="P-loop containing nucleoside triphosphate hydrolases"/>
    <property type="match status" value="1"/>
</dbReference>
<keyword evidence="3" id="KW-0238">DNA-binding</keyword>
<dbReference type="PROSITE" id="PS51194">
    <property type="entry name" value="HELICASE_CTER"/>
    <property type="match status" value="1"/>
</dbReference>
<dbReference type="GO" id="GO:0006302">
    <property type="term" value="P:double-strand break repair"/>
    <property type="evidence" value="ECO:0007669"/>
    <property type="project" value="TreeGrafter"/>
</dbReference>
<dbReference type="Gene3D" id="3.40.50.300">
    <property type="entry name" value="P-loop containing nucleotide triphosphate hydrolases"/>
    <property type="match status" value="2"/>
</dbReference>